<accession>A0A507BXS1</accession>
<reference evidence="2 3" key="1">
    <citation type="journal article" date="2019" name="Sci. Rep.">
        <title>Comparative genomics of chytrid fungi reveal insights into the obligate biotrophic and pathogenic lifestyle of Synchytrium endobioticum.</title>
        <authorList>
            <person name="van de Vossenberg B.T.L.H."/>
            <person name="Warris S."/>
            <person name="Nguyen H.D.T."/>
            <person name="van Gent-Pelzer M.P.E."/>
            <person name="Joly D.L."/>
            <person name="van de Geest H.C."/>
            <person name="Bonants P.J.M."/>
            <person name="Smith D.S."/>
            <person name="Levesque C.A."/>
            <person name="van der Lee T.A.J."/>
        </authorList>
    </citation>
    <scope>NUCLEOTIDE SEQUENCE [LARGE SCALE GENOMIC DNA]</scope>
    <source>
        <strain evidence="2 3">MB42</strain>
    </source>
</reference>
<evidence type="ECO:0000313" key="3">
    <source>
        <dbReference type="Proteomes" id="UP000317494"/>
    </source>
</evidence>
<dbReference type="AlphaFoldDB" id="A0A507BXS1"/>
<dbReference type="EMBL" id="QEAN01000591">
    <property type="protein sequence ID" value="TPX31901.1"/>
    <property type="molecule type" value="Genomic_DNA"/>
</dbReference>
<evidence type="ECO:0000313" key="2">
    <source>
        <dbReference type="EMBL" id="TPX31901.1"/>
    </source>
</evidence>
<comment type="caution">
    <text evidence="2">The sequence shown here is derived from an EMBL/GenBank/DDBJ whole genome shotgun (WGS) entry which is preliminary data.</text>
</comment>
<dbReference type="VEuPathDB" id="FungiDB:SeMB42_g07683"/>
<feature type="compositionally biased region" description="Basic residues" evidence="1">
    <location>
        <begin position="102"/>
        <end position="115"/>
    </location>
</feature>
<evidence type="ECO:0000256" key="1">
    <source>
        <dbReference type="SAM" id="MobiDB-lite"/>
    </source>
</evidence>
<feature type="region of interest" description="Disordered" evidence="1">
    <location>
        <begin position="85"/>
        <end position="115"/>
    </location>
</feature>
<proteinExistence type="predicted"/>
<gene>
    <name evidence="2" type="ORF">SeMB42_g07683</name>
</gene>
<keyword evidence="3" id="KW-1185">Reference proteome</keyword>
<dbReference type="Proteomes" id="UP000317494">
    <property type="component" value="Unassembled WGS sequence"/>
</dbReference>
<name>A0A507BXS1_9FUNG</name>
<sequence>MSYNVSSYLIPASISISPLVDVNKKVCNRHQRKLLVLWRLGVLATDYRECQNCDAGLAANQLHVVECLGLRLSCEEVLAMRNSAAQESKLSPVRKSTAGGLHHTKSKPQQTKRRGWKGWVEAPENYEEAAREFKVNTNLPVNRKTANSAIQHRQQVGRIHQQPIGVTGVTDVLSHDNITDRCPVGVRQVGLDDVSLRVGCQT</sequence>
<organism evidence="2 3">
    <name type="scientific">Synchytrium endobioticum</name>
    <dbReference type="NCBI Taxonomy" id="286115"/>
    <lineage>
        <taxon>Eukaryota</taxon>
        <taxon>Fungi</taxon>
        <taxon>Fungi incertae sedis</taxon>
        <taxon>Chytridiomycota</taxon>
        <taxon>Chytridiomycota incertae sedis</taxon>
        <taxon>Chytridiomycetes</taxon>
        <taxon>Synchytriales</taxon>
        <taxon>Synchytriaceae</taxon>
        <taxon>Synchytrium</taxon>
    </lineage>
</organism>
<protein>
    <submittedName>
        <fullName evidence="2">Uncharacterized protein</fullName>
    </submittedName>
</protein>